<dbReference type="GO" id="GO:0005829">
    <property type="term" value="C:cytosol"/>
    <property type="evidence" value="ECO:0007669"/>
    <property type="project" value="TreeGrafter"/>
</dbReference>
<gene>
    <name evidence="2" type="ORF">S12H4_17330</name>
</gene>
<dbReference type="Pfam" id="PF02901">
    <property type="entry name" value="PFL-like"/>
    <property type="match status" value="1"/>
</dbReference>
<dbReference type="EMBL" id="BARW01008461">
    <property type="protein sequence ID" value="GAI84620.1"/>
    <property type="molecule type" value="Genomic_DNA"/>
</dbReference>
<protein>
    <recommendedName>
        <fullName evidence="1">PFL domain-containing protein</fullName>
    </recommendedName>
</protein>
<feature type="non-terminal residue" evidence="2">
    <location>
        <position position="351"/>
    </location>
</feature>
<reference evidence="2" key="1">
    <citation type="journal article" date="2014" name="Front. Microbiol.">
        <title>High frequency of phylogenetically diverse reductive dehalogenase-homologous genes in deep subseafloor sedimentary metagenomes.</title>
        <authorList>
            <person name="Kawai M."/>
            <person name="Futagami T."/>
            <person name="Toyoda A."/>
            <person name="Takaki Y."/>
            <person name="Nishi S."/>
            <person name="Hori S."/>
            <person name="Arai W."/>
            <person name="Tsubouchi T."/>
            <person name="Morono Y."/>
            <person name="Uchiyama I."/>
            <person name="Ito T."/>
            <person name="Fujiyama A."/>
            <person name="Inagaki F."/>
            <person name="Takami H."/>
        </authorList>
    </citation>
    <scope>NUCLEOTIDE SEQUENCE</scope>
    <source>
        <strain evidence="2">Expedition CK06-06</strain>
    </source>
</reference>
<dbReference type="PANTHER" id="PTHR43641">
    <property type="entry name" value="FORMATE ACETYLTRANSFERASE 3-RELATED"/>
    <property type="match status" value="1"/>
</dbReference>
<dbReference type="AlphaFoldDB" id="X1TAP7"/>
<evidence type="ECO:0000313" key="2">
    <source>
        <dbReference type="EMBL" id="GAI84620.1"/>
    </source>
</evidence>
<dbReference type="GO" id="GO:0003824">
    <property type="term" value="F:catalytic activity"/>
    <property type="evidence" value="ECO:0007669"/>
    <property type="project" value="InterPro"/>
</dbReference>
<organism evidence="2">
    <name type="scientific">marine sediment metagenome</name>
    <dbReference type="NCBI Taxonomy" id="412755"/>
    <lineage>
        <taxon>unclassified sequences</taxon>
        <taxon>metagenomes</taxon>
        <taxon>ecological metagenomes</taxon>
    </lineage>
</organism>
<feature type="non-terminal residue" evidence="2">
    <location>
        <position position="1"/>
    </location>
</feature>
<dbReference type="InterPro" id="IPR051215">
    <property type="entry name" value="GRE"/>
</dbReference>
<dbReference type="PANTHER" id="PTHR43641:SF2">
    <property type="entry name" value="DEHYDRATASE YBIW-RELATED"/>
    <property type="match status" value="1"/>
</dbReference>
<sequence>GIEVSSTLGTSPQPITIGGLTKDGKDATNELSWMILEASEKLKAVINNLAIRIHSKTAEDFMLRACRVYRSTSGQAFYNDEAIIPALLSDGYSLEDARDYAIVGCVEPTGSGDTFACTGGNDLKLGGVLEMVLTNGGYRLMGGQGLPTGDPARFETFDEVMDAFRRQLEHNVKMAVDAVNIKDAIYQAEFPAPFVSATLTGCVESGRDATDGGARYNFGSITARGLGTTADSLAAIKKLVFDDQMLTMSELVELLETNFEGKDELRHLLINRAPKYGNDDDYADLIAKEIAELFCREVTEHQSIRGGHFRPSFYSYGTHVLDGLFLGATPDGRMAGEAISNGISPVNAREK</sequence>
<accession>X1TAP7</accession>
<dbReference type="PROSITE" id="PS51554">
    <property type="entry name" value="PFL"/>
    <property type="match status" value="1"/>
</dbReference>
<dbReference type="SUPFAM" id="SSF51998">
    <property type="entry name" value="PFL-like glycyl radical enzymes"/>
    <property type="match status" value="1"/>
</dbReference>
<proteinExistence type="predicted"/>
<dbReference type="Gene3D" id="3.20.70.20">
    <property type="match status" value="1"/>
</dbReference>
<evidence type="ECO:0000259" key="1">
    <source>
        <dbReference type="PROSITE" id="PS51554"/>
    </source>
</evidence>
<feature type="domain" description="PFL" evidence="1">
    <location>
        <begin position="1"/>
        <end position="334"/>
    </location>
</feature>
<comment type="caution">
    <text evidence="2">The sequence shown here is derived from an EMBL/GenBank/DDBJ whole genome shotgun (WGS) entry which is preliminary data.</text>
</comment>
<name>X1TAP7_9ZZZZ</name>
<dbReference type="InterPro" id="IPR004184">
    <property type="entry name" value="PFL_dom"/>
</dbReference>